<dbReference type="PANTHER" id="PTHR30578:SF0">
    <property type="entry name" value="ION-TRANSLOCATING OXIDOREDUCTASE COMPLEX SUBUNIT D"/>
    <property type="match status" value="1"/>
</dbReference>
<dbReference type="RefSeq" id="WP_256621724.1">
    <property type="nucleotide sequence ID" value="NZ_JTEO01000002.1"/>
</dbReference>
<keyword evidence="6" id="KW-1278">Translocase</keyword>
<dbReference type="NCBIfam" id="NF041838">
    <property type="entry name" value="rnfD_Methano"/>
    <property type="match status" value="1"/>
</dbReference>
<feature type="transmembrane region" description="Helical" evidence="9">
    <location>
        <begin position="69"/>
        <end position="87"/>
    </location>
</feature>
<dbReference type="InterPro" id="IPR049685">
    <property type="entry name" value="Ion_transpt_RnfD_Methano"/>
</dbReference>
<evidence type="ECO:0000256" key="7">
    <source>
        <dbReference type="ARBA" id="ARBA00022989"/>
    </source>
</evidence>
<keyword evidence="11" id="KW-1185">Reference proteome</keyword>
<evidence type="ECO:0000256" key="2">
    <source>
        <dbReference type="ARBA" id="ARBA00022553"/>
    </source>
</evidence>
<accession>A0AAE3H8L8</accession>
<evidence type="ECO:0000256" key="9">
    <source>
        <dbReference type="SAM" id="Phobius"/>
    </source>
</evidence>
<feature type="transmembrane region" description="Helical" evidence="9">
    <location>
        <begin position="189"/>
        <end position="210"/>
    </location>
</feature>
<feature type="transmembrane region" description="Helical" evidence="9">
    <location>
        <begin position="234"/>
        <end position="251"/>
    </location>
</feature>
<dbReference type="EMBL" id="JTEO01000002">
    <property type="protein sequence ID" value="MCQ6961980.1"/>
    <property type="molecule type" value="Genomic_DNA"/>
</dbReference>
<evidence type="ECO:0000256" key="5">
    <source>
        <dbReference type="ARBA" id="ARBA00022692"/>
    </source>
</evidence>
<sequence length="341" mass="37016">MGYTISAPPHIKSGISFRSINTAKILALVPVSLASVYFFGIPALGIILAAVLAAVITEFGIQKIFKQDVTIKDGHAALIGLMFALLTPPEAPIWIAVIGAFLAIAIGKHAFGGIGSYIFNPVLVAWVFVRSSWGGHMTPASIPNLGQLSDLLLENGAGLLVDVSPVLILIGGVYLVYKKYVEWRVPLVFAVTVFFFNQTIAFLSAVFSLVQEGVLNPLMYLATIFTFLQVTDELSYVMVGVVFFGILFLATDSPTSPVTKNGRLIYGFACGLLVSIYGYFGNYVDGTLYGIFLANAIAAYIETKTLPAMYGRESLLEKSYRRVVKRIPSSLKFEVISDERI</sequence>
<proteinExistence type="predicted"/>
<evidence type="ECO:0000256" key="4">
    <source>
        <dbReference type="ARBA" id="ARBA00022643"/>
    </source>
</evidence>
<dbReference type="GO" id="GO:0055085">
    <property type="term" value="P:transmembrane transport"/>
    <property type="evidence" value="ECO:0007669"/>
    <property type="project" value="InterPro"/>
</dbReference>
<comment type="caution">
    <text evidence="10">The sequence shown here is derived from an EMBL/GenBank/DDBJ whole genome shotgun (WGS) entry which is preliminary data.</text>
</comment>
<keyword evidence="7 9" id="KW-1133">Transmembrane helix</keyword>
<feature type="transmembrane region" description="Helical" evidence="9">
    <location>
        <begin position="263"/>
        <end position="280"/>
    </location>
</feature>
<evidence type="ECO:0000313" key="10">
    <source>
        <dbReference type="EMBL" id="MCQ6961980.1"/>
    </source>
</evidence>
<keyword evidence="5 9" id="KW-0812">Transmembrane</keyword>
<evidence type="ECO:0000256" key="1">
    <source>
        <dbReference type="ARBA" id="ARBA00022448"/>
    </source>
</evidence>
<evidence type="ECO:0000256" key="3">
    <source>
        <dbReference type="ARBA" id="ARBA00022630"/>
    </source>
</evidence>
<dbReference type="InterPro" id="IPR004338">
    <property type="entry name" value="NqrB/RnfD"/>
</dbReference>
<gene>
    <name evidence="10" type="ORF">PV02_02060</name>
</gene>
<feature type="transmembrane region" description="Helical" evidence="9">
    <location>
        <begin position="36"/>
        <end position="57"/>
    </location>
</feature>
<dbReference type="PANTHER" id="PTHR30578">
    <property type="entry name" value="ELECTRON TRANSPORT COMPLEX PROTEIN RNFD"/>
    <property type="match status" value="1"/>
</dbReference>
<feature type="transmembrane region" description="Helical" evidence="9">
    <location>
        <begin position="156"/>
        <end position="177"/>
    </location>
</feature>
<keyword evidence="3" id="KW-0285">Flavoprotein</keyword>
<evidence type="ECO:0000313" key="11">
    <source>
        <dbReference type="Proteomes" id="UP001206983"/>
    </source>
</evidence>
<reference evidence="10 11" key="1">
    <citation type="journal article" date="2011" name="Appl. Environ. Microbiol.">
        <title>Methanogenic archaea isolated from Taiwan's Chelungpu fault.</title>
        <authorList>
            <person name="Wu S.Y."/>
            <person name="Lai M.C."/>
        </authorList>
    </citation>
    <scope>NUCLEOTIDE SEQUENCE [LARGE SCALE GENOMIC DNA]</scope>
    <source>
        <strain evidence="10 11">St545Mb</strain>
    </source>
</reference>
<dbReference type="Proteomes" id="UP001206983">
    <property type="component" value="Unassembled WGS sequence"/>
</dbReference>
<dbReference type="Pfam" id="PF03116">
    <property type="entry name" value="NQR2_RnfD_RnfE"/>
    <property type="match status" value="1"/>
</dbReference>
<protein>
    <submittedName>
        <fullName evidence="10">NADH:ubiquinone oxidoreductase</fullName>
    </submittedName>
</protein>
<feature type="transmembrane region" description="Helical" evidence="9">
    <location>
        <begin position="118"/>
        <end position="136"/>
    </location>
</feature>
<evidence type="ECO:0000256" key="6">
    <source>
        <dbReference type="ARBA" id="ARBA00022967"/>
    </source>
</evidence>
<dbReference type="AlphaFoldDB" id="A0AAE3H8L8"/>
<keyword evidence="1" id="KW-0813">Transport</keyword>
<organism evidence="10 11">
    <name type="scientific">Methanolobus chelungpuianus</name>
    <dbReference type="NCBI Taxonomy" id="502115"/>
    <lineage>
        <taxon>Archaea</taxon>
        <taxon>Methanobacteriati</taxon>
        <taxon>Methanobacteriota</taxon>
        <taxon>Stenosarchaea group</taxon>
        <taxon>Methanomicrobia</taxon>
        <taxon>Methanosarcinales</taxon>
        <taxon>Methanosarcinaceae</taxon>
        <taxon>Methanolobus</taxon>
    </lineage>
</organism>
<keyword evidence="4" id="KW-0288">FMN</keyword>
<keyword evidence="2" id="KW-0597">Phosphoprotein</keyword>
<evidence type="ECO:0000256" key="8">
    <source>
        <dbReference type="ARBA" id="ARBA00023136"/>
    </source>
</evidence>
<name>A0AAE3H8L8_9EURY</name>
<keyword evidence="8 9" id="KW-0472">Membrane</keyword>
<dbReference type="GO" id="GO:0005886">
    <property type="term" value="C:plasma membrane"/>
    <property type="evidence" value="ECO:0007669"/>
    <property type="project" value="TreeGrafter"/>
</dbReference>